<dbReference type="KEGG" id="lal:AT746_06970"/>
<evidence type="ECO:0000313" key="2">
    <source>
        <dbReference type="EMBL" id="ALS98030.1"/>
    </source>
</evidence>
<evidence type="ECO:0008006" key="4">
    <source>
        <dbReference type="Google" id="ProtNLM"/>
    </source>
</evidence>
<dbReference type="RefSeq" id="WP_062478291.1">
    <property type="nucleotide sequence ID" value="NZ_CP013650.1"/>
</dbReference>
<feature type="transmembrane region" description="Helical" evidence="1">
    <location>
        <begin position="331"/>
        <end position="353"/>
    </location>
</feature>
<sequence>MSEHQLPSPLWRLGFRPFFLFGALFSVLAIGWWGGMLAGLWGLAPYGGSYFWHGHEMLFGFSAAIVVGFLLTAVQNWTGVPGLKGWPLMLLFATWLAGRAVLLINPAWPLWIPATIDLLFLPMAAGFMAWPLFKARQQRNMFFVPVLLLMAAANFISHLTVLGVYPEGFRHGSYLMLMLITALICVIGGRVTPMFTANGTGTEKVLPLPWLEKIALAAIWLLVLHYLTGGLLQDMAVGAIALIAGVLHLLRWLRWRVWITFSVPLLWSLHLAYLYVPLGLLALSGHYLGEMMPLSTAIHLLTTGAIGSIILAMMARVSLGHSGRKLKAHWLMSFAFAFVLLAGLVRTLGSWLWHSEIQSMLLLSTLLWCLAFMLFAVIYFPILTRPRIDGKPG</sequence>
<keyword evidence="3" id="KW-1185">Reference proteome</keyword>
<feature type="transmembrane region" description="Helical" evidence="1">
    <location>
        <begin position="359"/>
        <end position="382"/>
    </location>
</feature>
<feature type="transmembrane region" description="Helical" evidence="1">
    <location>
        <begin position="171"/>
        <end position="189"/>
    </location>
</feature>
<dbReference type="OrthoDB" id="9770040at2"/>
<dbReference type="EMBL" id="CP013650">
    <property type="protein sequence ID" value="ALS98030.1"/>
    <property type="molecule type" value="Genomic_DNA"/>
</dbReference>
<accession>A0A0U3AAJ7</accession>
<protein>
    <recommendedName>
        <fullName evidence="4">NnrS family protein</fullName>
    </recommendedName>
</protein>
<feature type="transmembrane region" description="Helical" evidence="1">
    <location>
        <begin position="235"/>
        <end position="253"/>
    </location>
</feature>
<feature type="transmembrane region" description="Helical" evidence="1">
    <location>
        <begin position="50"/>
        <end position="74"/>
    </location>
</feature>
<dbReference type="Proteomes" id="UP000068447">
    <property type="component" value="Chromosome"/>
</dbReference>
<dbReference type="AlphaFoldDB" id="A0A0U3AAJ7"/>
<keyword evidence="1" id="KW-1133">Transmembrane helix</keyword>
<reference evidence="2 3" key="1">
    <citation type="submission" date="2015-12" db="EMBL/GenBank/DDBJ databases">
        <title>Complete genome of Lacimicrobium alkaliphilum KCTC 32984.</title>
        <authorList>
            <person name="Kim S.-G."/>
            <person name="Lee Y.-J."/>
        </authorList>
    </citation>
    <scope>NUCLEOTIDE SEQUENCE [LARGE SCALE GENOMIC DNA]</scope>
    <source>
        <strain evidence="2 3">YelD216</strain>
    </source>
</reference>
<feature type="transmembrane region" description="Helical" evidence="1">
    <location>
        <begin position="297"/>
        <end position="319"/>
    </location>
</feature>
<keyword evidence="1" id="KW-0812">Transmembrane</keyword>
<feature type="transmembrane region" description="Helical" evidence="1">
    <location>
        <begin position="86"/>
        <end position="104"/>
    </location>
</feature>
<feature type="transmembrane region" description="Helical" evidence="1">
    <location>
        <begin position="18"/>
        <end position="44"/>
    </location>
</feature>
<evidence type="ECO:0000313" key="3">
    <source>
        <dbReference type="Proteomes" id="UP000068447"/>
    </source>
</evidence>
<proteinExistence type="predicted"/>
<gene>
    <name evidence="2" type="ORF">AT746_06970</name>
</gene>
<dbReference type="InterPro" id="IPR010266">
    <property type="entry name" value="NnrS"/>
</dbReference>
<feature type="transmembrane region" description="Helical" evidence="1">
    <location>
        <begin position="210"/>
        <end position="229"/>
    </location>
</feature>
<feature type="transmembrane region" description="Helical" evidence="1">
    <location>
        <begin position="110"/>
        <end position="130"/>
    </location>
</feature>
<evidence type="ECO:0000256" key="1">
    <source>
        <dbReference type="SAM" id="Phobius"/>
    </source>
</evidence>
<dbReference type="Pfam" id="PF05940">
    <property type="entry name" value="NnrS"/>
    <property type="match status" value="1"/>
</dbReference>
<keyword evidence="1" id="KW-0472">Membrane</keyword>
<feature type="transmembrane region" description="Helical" evidence="1">
    <location>
        <begin position="142"/>
        <end position="165"/>
    </location>
</feature>
<organism evidence="2 3">
    <name type="scientific">Lacimicrobium alkaliphilum</name>
    <dbReference type="NCBI Taxonomy" id="1526571"/>
    <lineage>
        <taxon>Bacteria</taxon>
        <taxon>Pseudomonadati</taxon>
        <taxon>Pseudomonadota</taxon>
        <taxon>Gammaproteobacteria</taxon>
        <taxon>Alteromonadales</taxon>
        <taxon>Alteromonadaceae</taxon>
        <taxon>Lacimicrobium</taxon>
    </lineage>
</organism>
<name>A0A0U3AAJ7_9ALTE</name>
<feature type="transmembrane region" description="Helical" evidence="1">
    <location>
        <begin position="265"/>
        <end position="285"/>
    </location>
</feature>
<dbReference type="STRING" id="1526571.AT746_06970"/>